<evidence type="ECO:0000256" key="4">
    <source>
        <dbReference type="ARBA" id="ARBA00022833"/>
    </source>
</evidence>
<accession>A0A4S8Q0W3</accession>
<protein>
    <submittedName>
        <fullName evidence="6">Zinc-binding alcohol dehydrogenase</fullName>
    </submittedName>
</protein>
<evidence type="ECO:0000313" key="6">
    <source>
        <dbReference type="EMBL" id="THV33714.1"/>
    </source>
</evidence>
<dbReference type="PANTHER" id="PTHR43350:SF19">
    <property type="entry name" value="D-GULOSIDE 3-DEHYDROGENASE"/>
    <property type="match status" value="1"/>
</dbReference>
<dbReference type="InterPro" id="IPR011032">
    <property type="entry name" value="GroES-like_sf"/>
</dbReference>
<name>A0A4S8Q0W3_9HYPH</name>
<dbReference type="Gene3D" id="3.90.180.10">
    <property type="entry name" value="Medium-chain alcohol dehydrogenases, catalytic domain"/>
    <property type="match status" value="1"/>
</dbReference>
<dbReference type="SUPFAM" id="SSF50129">
    <property type="entry name" value="GroES-like"/>
    <property type="match status" value="1"/>
</dbReference>
<dbReference type="SUPFAM" id="SSF51735">
    <property type="entry name" value="NAD(P)-binding Rossmann-fold domains"/>
    <property type="match status" value="1"/>
</dbReference>
<sequence>MKLDQDEQTVSGGAHALALWFEAKETCGLREEGLPAPSNDEVLVRTLFSGISRGTESLIFRGAVPESEFDRMRGPHMQGAFPFPVKYGYAAVGHVEAGPHHLLGKSVFALHPHQDRFVLPVDQVTVLPETLPPQRAVLTANMETALNIVWDAAIQPGDRVAVFGAGVVGSLVAYLSSRIVGTETVLVDLDPERQGLATDLGLSFSAADRLDGEFDVLINATASAAALENAIAHAGVEAKIVEASWYGDRPVTIPLGGAFHSRRLSLVSSQVGAVPASRRARWSYARRLAKALDLLLDDRLDCLISGETRFSELPAAYGRILSTQDTLCHRIRY</sequence>
<dbReference type="CDD" id="cd08255">
    <property type="entry name" value="2-desacetyl-2-hydroxyethyl_bacteriochlorophyllide_like"/>
    <property type="match status" value="1"/>
</dbReference>
<dbReference type="GO" id="GO:0046872">
    <property type="term" value="F:metal ion binding"/>
    <property type="evidence" value="ECO:0007669"/>
    <property type="project" value="UniProtKB-KW"/>
</dbReference>
<keyword evidence="5" id="KW-0560">Oxidoreductase</keyword>
<dbReference type="InterPro" id="IPR036291">
    <property type="entry name" value="NAD(P)-bd_dom_sf"/>
</dbReference>
<dbReference type="Gene3D" id="3.40.50.720">
    <property type="entry name" value="NAD(P)-binding Rossmann-like Domain"/>
    <property type="match status" value="1"/>
</dbReference>
<evidence type="ECO:0000256" key="3">
    <source>
        <dbReference type="ARBA" id="ARBA00022723"/>
    </source>
</evidence>
<comment type="cofactor">
    <cofactor evidence="1">
        <name>Zn(2+)</name>
        <dbReference type="ChEBI" id="CHEBI:29105"/>
    </cofactor>
</comment>
<dbReference type="EMBL" id="STGU01000010">
    <property type="protein sequence ID" value="THV33714.1"/>
    <property type="molecule type" value="Genomic_DNA"/>
</dbReference>
<evidence type="ECO:0000313" key="7">
    <source>
        <dbReference type="Proteomes" id="UP000307378"/>
    </source>
</evidence>
<gene>
    <name evidence="6" type="ORF">FAA86_16970</name>
</gene>
<evidence type="ECO:0000256" key="2">
    <source>
        <dbReference type="ARBA" id="ARBA00008072"/>
    </source>
</evidence>
<dbReference type="AlphaFoldDB" id="A0A4S8Q0W3"/>
<dbReference type="RefSeq" id="WP_136542362.1">
    <property type="nucleotide sequence ID" value="NZ_STGU01000010.1"/>
</dbReference>
<comment type="caution">
    <text evidence="6">The sequence shown here is derived from an EMBL/GenBank/DDBJ whole genome shotgun (WGS) entry which is preliminary data.</text>
</comment>
<proteinExistence type="inferred from homology"/>
<evidence type="ECO:0000256" key="1">
    <source>
        <dbReference type="ARBA" id="ARBA00001947"/>
    </source>
</evidence>
<comment type="similarity">
    <text evidence="2">Belongs to the zinc-containing alcohol dehydrogenase family.</text>
</comment>
<evidence type="ECO:0000256" key="5">
    <source>
        <dbReference type="ARBA" id="ARBA00023002"/>
    </source>
</evidence>
<keyword evidence="3" id="KW-0479">Metal-binding</keyword>
<dbReference type="Proteomes" id="UP000307378">
    <property type="component" value="Unassembled WGS sequence"/>
</dbReference>
<keyword evidence="4" id="KW-0862">Zinc</keyword>
<organism evidence="6 7">
    <name type="scientific">Rhizobium rosettiformans W3</name>
    <dbReference type="NCBI Taxonomy" id="538378"/>
    <lineage>
        <taxon>Bacteria</taxon>
        <taxon>Pseudomonadati</taxon>
        <taxon>Pseudomonadota</taxon>
        <taxon>Alphaproteobacteria</taxon>
        <taxon>Hyphomicrobiales</taxon>
        <taxon>Rhizobiaceae</taxon>
        <taxon>Rhizobium/Agrobacterium group</taxon>
        <taxon>Rhizobium</taxon>
    </lineage>
</organism>
<reference evidence="6 7" key="1">
    <citation type="submission" date="2019-04" db="EMBL/GenBank/DDBJ databases">
        <title>genome sequence of strain W3.</title>
        <authorList>
            <person name="Gao J."/>
            <person name="Sun J."/>
        </authorList>
    </citation>
    <scope>NUCLEOTIDE SEQUENCE [LARGE SCALE GENOMIC DNA]</scope>
    <source>
        <strain evidence="6 7">W3</strain>
    </source>
</reference>
<dbReference type="PANTHER" id="PTHR43350">
    <property type="entry name" value="NAD-DEPENDENT ALCOHOL DEHYDROGENASE"/>
    <property type="match status" value="1"/>
</dbReference>
<dbReference type="GO" id="GO:0016491">
    <property type="term" value="F:oxidoreductase activity"/>
    <property type="evidence" value="ECO:0007669"/>
    <property type="project" value="UniProtKB-KW"/>
</dbReference>